<feature type="compositionally biased region" description="Basic residues" evidence="1">
    <location>
        <begin position="265"/>
        <end position="276"/>
    </location>
</feature>
<feature type="compositionally biased region" description="Polar residues" evidence="1">
    <location>
        <begin position="188"/>
        <end position="198"/>
    </location>
</feature>
<accession>A0A9P6CLR1</accession>
<proteinExistence type="predicted"/>
<dbReference type="AlphaFoldDB" id="A0A9P6CLR1"/>
<feature type="compositionally biased region" description="Low complexity" evidence="1">
    <location>
        <begin position="659"/>
        <end position="674"/>
    </location>
</feature>
<protein>
    <submittedName>
        <fullName evidence="2">Uncharacterized protein</fullName>
    </submittedName>
</protein>
<dbReference type="EMBL" id="MU155803">
    <property type="protein sequence ID" value="KAF9470932.1"/>
    <property type="molecule type" value="Genomic_DNA"/>
</dbReference>
<feature type="compositionally biased region" description="Polar residues" evidence="1">
    <location>
        <begin position="158"/>
        <end position="177"/>
    </location>
</feature>
<feature type="compositionally biased region" description="Polar residues" evidence="1">
    <location>
        <begin position="689"/>
        <end position="710"/>
    </location>
</feature>
<keyword evidence="3" id="KW-1185">Reference proteome</keyword>
<evidence type="ECO:0000313" key="3">
    <source>
        <dbReference type="Proteomes" id="UP000807469"/>
    </source>
</evidence>
<feature type="compositionally biased region" description="Basic residues" evidence="1">
    <location>
        <begin position="304"/>
        <end position="316"/>
    </location>
</feature>
<feature type="region of interest" description="Disordered" evidence="1">
    <location>
        <begin position="99"/>
        <end position="361"/>
    </location>
</feature>
<feature type="region of interest" description="Disordered" evidence="1">
    <location>
        <begin position="541"/>
        <end position="743"/>
    </location>
</feature>
<feature type="compositionally biased region" description="Polar residues" evidence="1">
    <location>
        <begin position="579"/>
        <end position="594"/>
    </location>
</feature>
<evidence type="ECO:0000313" key="2">
    <source>
        <dbReference type="EMBL" id="KAF9470932.1"/>
    </source>
</evidence>
<feature type="region of interest" description="Disordered" evidence="1">
    <location>
        <begin position="414"/>
        <end position="455"/>
    </location>
</feature>
<feature type="compositionally biased region" description="Low complexity" evidence="1">
    <location>
        <begin position="108"/>
        <end position="124"/>
    </location>
</feature>
<gene>
    <name evidence="2" type="ORF">BDN70DRAFT_901730</name>
</gene>
<reference evidence="2" key="1">
    <citation type="submission" date="2020-11" db="EMBL/GenBank/DDBJ databases">
        <authorList>
            <consortium name="DOE Joint Genome Institute"/>
            <person name="Ahrendt S."/>
            <person name="Riley R."/>
            <person name="Andreopoulos W."/>
            <person name="Labutti K."/>
            <person name="Pangilinan J."/>
            <person name="Ruiz-Duenas F.J."/>
            <person name="Barrasa J.M."/>
            <person name="Sanchez-Garcia M."/>
            <person name="Camarero S."/>
            <person name="Miyauchi S."/>
            <person name="Serrano A."/>
            <person name="Linde D."/>
            <person name="Babiker R."/>
            <person name="Drula E."/>
            <person name="Ayuso-Fernandez I."/>
            <person name="Pacheco R."/>
            <person name="Padilla G."/>
            <person name="Ferreira P."/>
            <person name="Barriuso J."/>
            <person name="Kellner H."/>
            <person name="Castanera R."/>
            <person name="Alfaro M."/>
            <person name="Ramirez L."/>
            <person name="Pisabarro A.G."/>
            <person name="Kuo A."/>
            <person name="Tritt A."/>
            <person name="Lipzen A."/>
            <person name="He G."/>
            <person name="Yan M."/>
            <person name="Ng V."/>
            <person name="Cullen D."/>
            <person name="Martin F."/>
            <person name="Rosso M.-N."/>
            <person name="Henrissat B."/>
            <person name="Hibbett D."/>
            <person name="Martinez A.T."/>
            <person name="Grigoriev I.V."/>
        </authorList>
    </citation>
    <scope>NUCLEOTIDE SEQUENCE</scope>
    <source>
        <strain evidence="2">CIRM-BRFM 674</strain>
    </source>
</reference>
<evidence type="ECO:0000256" key="1">
    <source>
        <dbReference type="SAM" id="MobiDB-lite"/>
    </source>
</evidence>
<comment type="caution">
    <text evidence="2">The sequence shown here is derived from an EMBL/GenBank/DDBJ whole genome shotgun (WGS) entry which is preliminary data.</text>
</comment>
<name>A0A9P6CLR1_9AGAR</name>
<feature type="compositionally biased region" description="Basic and acidic residues" evidence="1">
    <location>
        <begin position="317"/>
        <end position="330"/>
    </location>
</feature>
<dbReference type="Proteomes" id="UP000807469">
    <property type="component" value="Unassembled WGS sequence"/>
</dbReference>
<organism evidence="2 3">
    <name type="scientific">Pholiota conissans</name>
    <dbReference type="NCBI Taxonomy" id="109636"/>
    <lineage>
        <taxon>Eukaryota</taxon>
        <taxon>Fungi</taxon>
        <taxon>Dikarya</taxon>
        <taxon>Basidiomycota</taxon>
        <taxon>Agaricomycotina</taxon>
        <taxon>Agaricomycetes</taxon>
        <taxon>Agaricomycetidae</taxon>
        <taxon>Agaricales</taxon>
        <taxon>Agaricineae</taxon>
        <taxon>Strophariaceae</taxon>
        <taxon>Pholiota</taxon>
    </lineage>
</organism>
<feature type="compositionally biased region" description="Basic residues" evidence="1">
    <location>
        <begin position="331"/>
        <end position="342"/>
    </location>
</feature>
<feature type="compositionally biased region" description="Pro residues" evidence="1">
    <location>
        <begin position="552"/>
        <end position="562"/>
    </location>
</feature>
<sequence length="743" mass="76646">MSLKQDLETQLSLLEVAVRSSIADGTFLSSNQVLLAAKAALDQRAVAISPDDQAWWTDRIRFIFTAFGFLAEVNDKTKTPERALKFLRKLVLRVDEMRASQPSGPAAPVHVSTTSHTVPTSEPSAFPPGPSLPPQINASGAGHGSGAHPKVSVPSKPPQQSIAITSPSIPSQLNQKSVAVVSPAPRTTAKSASSNGTESPAPPQTSNPPAKAGKSAKQPPSGTAKKSVGKKGSNGAAHEPDADVPATDATKAVNEGGKAGPSTTKGKKAQKPKAKHPSPPDITENPPAVDDSEADVEPPVTTAPKKKRAKKGKGKAPAKDEASSEEDAPKRKTSAGKKTKKAGKAEEGGETSSEEVQPAHLPVGTYPKPCLFCEQRDEGHLCTYNIHRGACIPCKIRKGTCSFAMSKDQMSHLFKQPKPRRKGSNANSGPRVDTHGDSNYVEISDDDAGTATGGPSVTLSDVTVTLGHIDGTLQSLGRRVNANIAAFEDVKNGLGHADQTIGSIDMRISNVERGIVHLDRSFARVERMLYALAEWQGMPGVGNNPSGAPTVPSAPLPAPPTQLPVANGGPSRDADPSPATENTASHPTPPQSTEGAPGALAGANVVPTSAAPDTASVSAPPKSPTPHPNDTLTPKEKIDGTPSAHPQIGSSVDPPTAPKPASAAPSPAGATPTSGDTSINDGEQPPSVKVTSPTPENSQAGTSAATSHLQPSDVGPRRSSRLSPAPKRKASDEDASTSKRAKI</sequence>